<dbReference type="RefSeq" id="WP_207070171.1">
    <property type="nucleotide sequence ID" value="NZ_JAFLND010000001.1"/>
</dbReference>
<proteinExistence type="predicted"/>
<dbReference type="Pfam" id="PF01548">
    <property type="entry name" value="DEDD_Tnp_IS110"/>
    <property type="match status" value="1"/>
</dbReference>
<dbReference type="InterPro" id="IPR003346">
    <property type="entry name" value="Transposase_20"/>
</dbReference>
<dbReference type="InterPro" id="IPR047650">
    <property type="entry name" value="Transpos_IS110"/>
</dbReference>
<name>A0ABS3EU86_9FLAO</name>
<evidence type="ECO:0000313" key="4">
    <source>
        <dbReference type="Proteomes" id="UP000664163"/>
    </source>
</evidence>
<comment type="caution">
    <text evidence="3">The sequence shown here is derived from an EMBL/GenBank/DDBJ whole genome shotgun (WGS) entry which is preliminary data.</text>
</comment>
<accession>A0ABS3EU86</accession>
<keyword evidence="4" id="KW-1185">Reference proteome</keyword>
<dbReference type="PANTHER" id="PTHR33055">
    <property type="entry name" value="TRANSPOSASE FOR INSERTION SEQUENCE ELEMENT IS1111A"/>
    <property type="match status" value="1"/>
</dbReference>
<reference evidence="3 4" key="1">
    <citation type="submission" date="2021-03" db="EMBL/GenBank/DDBJ databases">
        <title>Muricauda sp. CAU 1631 isolated from Incheon.</title>
        <authorList>
            <person name="Kim W."/>
        </authorList>
    </citation>
    <scope>NUCLEOTIDE SEQUENCE [LARGE SCALE GENOMIC DNA]</scope>
    <source>
        <strain evidence="3 4">CAU 1631</strain>
    </source>
</reference>
<sequence>MEIKETIGIDVSKLTLDAHIHSNRQSTVFENSEKGFAKLVKWAYANSPHSKEHILFIFEHTGLYSEKLSEHLSKEGIPYSILSGLEIKRSLGIVRGKDDRIDAARIALYGYRLRDEVTLSKSPSRTIRTLKKLLSLRERLIRQRAGYKASVKEQKKVLGRKDFKLLFKVQEKMIRELTVHIDALDLEMEANIKSDSELDRIFSLLLSIKCIGKQAAMLLLVYTEGFTKFKSARQFAAYCGIAPYPHQSGSSIRGKSRVSQMANKSIKSLLNMCALSSIRHDAKIKGYYEQRVASGKNKMSTVNIVRNKLVSRAFAVVHRGTPYVNVYKHAS</sequence>
<dbReference type="EMBL" id="JAFLND010000001">
    <property type="protein sequence ID" value="MBO0329710.1"/>
    <property type="molecule type" value="Genomic_DNA"/>
</dbReference>
<evidence type="ECO:0000313" key="3">
    <source>
        <dbReference type="EMBL" id="MBO0329710.1"/>
    </source>
</evidence>
<protein>
    <submittedName>
        <fullName evidence="3">IS110 family transposase</fullName>
    </submittedName>
</protein>
<gene>
    <name evidence="3" type="ORF">J0X13_04065</name>
</gene>
<dbReference type="Proteomes" id="UP000664163">
    <property type="component" value="Unassembled WGS sequence"/>
</dbReference>
<dbReference type="PANTHER" id="PTHR33055:SF3">
    <property type="entry name" value="PUTATIVE TRANSPOSASE FOR IS117-RELATED"/>
    <property type="match status" value="1"/>
</dbReference>
<evidence type="ECO:0000259" key="2">
    <source>
        <dbReference type="Pfam" id="PF02371"/>
    </source>
</evidence>
<dbReference type="NCBIfam" id="NF033542">
    <property type="entry name" value="transpos_IS110"/>
    <property type="match status" value="1"/>
</dbReference>
<dbReference type="InterPro" id="IPR002525">
    <property type="entry name" value="Transp_IS110-like_N"/>
</dbReference>
<feature type="domain" description="Transposase IS116/IS110/IS902 C-terminal" evidence="2">
    <location>
        <begin position="204"/>
        <end position="289"/>
    </location>
</feature>
<feature type="domain" description="Transposase IS110-like N-terminal" evidence="1">
    <location>
        <begin position="7"/>
        <end position="149"/>
    </location>
</feature>
<dbReference type="Pfam" id="PF02371">
    <property type="entry name" value="Transposase_20"/>
    <property type="match status" value="1"/>
</dbReference>
<evidence type="ECO:0000259" key="1">
    <source>
        <dbReference type="Pfam" id="PF01548"/>
    </source>
</evidence>
<organism evidence="3 4">
    <name type="scientific">[Muricauda] lutisoli</name>
    <dbReference type="NCBI Taxonomy" id="2816035"/>
    <lineage>
        <taxon>Bacteria</taxon>
        <taxon>Pseudomonadati</taxon>
        <taxon>Bacteroidota</taxon>
        <taxon>Flavobacteriia</taxon>
        <taxon>Flavobacteriales</taxon>
        <taxon>Flavobacteriaceae</taxon>
        <taxon>Allomuricauda</taxon>
    </lineage>
</organism>